<dbReference type="EMBL" id="CAIIXF020000011">
    <property type="protein sequence ID" value="CAH1798384.1"/>
    <property type="molecule type" value="Genomic_DNA"/>
</dbReference>
<accession>A0A8J1XKH1</accession>
<evidence type="ECO:0000313" key="1">
    <source>
        <dbReference type="EMBL" id="CAH1798384.1"/>
    </source>
</evidence>
<reference evidence="1" key="1">
    <citation type="submission" date="2022-03" db="EMBL/GenBank/DDBJ databases">
        <authorList>
            <person name="Martin C."/>
        </authorList>
    </citation>
    <scope>NUCLEOTIDE SEQUENCE</scope>
</reference>
<dbReference type="InterPro" id="IPR001173">
    <property type="entry name" value="Glyco_trans_2-like"/>
</dbReference>
<dbReference type="PANTHER" id="PTHR15046:SF3">
    <property type="entry name" value="BETA-1,4 N-ACETYLGALACTOSAMINYLTRANSFERASE 2-LIKE"/>
    <property type="match status" value="1"/>
</dbReference>
<dbReference type="OrthoDB" id="2139606at2759"/>
<dbReference type="PANTHER" id="PTHR15046">
    <property type="entry name" value="GLYCO_TRANS_2-LIKE DOMAIN-CONTAINING PROTEIN"/>
    <property type="match status" value="1"/>
</dbReference>
<comment type="caution">
    <text evidence="1">The sequence shown here is derived from an EMBL/GenBank/DDBJ whole genome shotgun (WGS) entry which is preliminary data.</text>
</comment>
<gene>
    <name evidence="1" type="ORF">OFUS_LOCUS22535</name>
</gene>
<dbReference type="Pfam" id="PF00535">
    <property type="entry name" value="Glycos_transf_2"/>
    <property type="match status" value="1"/>
</dbReference>
<evidence type="ECO:0000313" key="2">
    <source>
        <dbReference type="Proteomes" id="UP000749559"/>
    </source>
</evidence>
<dbReference type="InterPro" id="IPR029044">
    <property type="entry name" value="Nucleotide-diphossugar_trans"/>
</dbReference>
<dbReference type="Proteomes" id="UP000749559">
    <property type="component" value="Unassembled WGS sequence"/>
</dbReference>
<dbReference type="AlphaFoldDB" id="A0A8J1XKH1"/>
<dbReference type="CDD" id="cd00761">
    <property type="entry name" value="Glyco_tranf_GTA_type"/>
    <property type="match status" value="1"/>
</dbReference>
<sequence>MRMNFFAIFIILISSSVSMYIFFYNRGNLTIKKDLRQPGLESDPDSVDLKNLKIQYIPTEETLIWTKPTTCDRESGYHTCVDCFNGKSYVSGYKVIQSYPGVNCSHSTCHKINPGRQPVKYRQQKYIRPLSPIEDMVTLAVKTSKRLDLVKRLLLSVWDFYPKMKCIVIDDYNEDFAQNPDLQHFFNNSTNVIYHQAHNDAGISYGRNLALNFVKTKYVFLTDDDMVFSSKTNITKLVDLLEHTDLTIAGATCKPNHPFEGVFMVRPTYPNAQNTSTMASYETVDLLQYPSMYFERLQCYGQCYVTDIILNAFLAPLEQLLKMGGWDASIKTQEHMDFFLTVRKFGLKVADCFDVEVLHRSPANNPLRMKRMKNSNIYFKLIKQKWNFSKWFLCNPKSGFSSHQKMKFPDDWICSTYLNFDKL</sequence>
<organism evidence="1 2">
    <name type="scientific">Owenia fusiformis</name>
    <name type="common">Polychaete worm</name>
    <dbReference type="NCBI Taxonomy" id="6347"/>
    <lineage>
        <taxon>Eukaryota</taxon>
        <taxon>Metazoa</taxon>
        <taxon>Spiralia</taxon>
        <taxon>Lophotrochozoa</taxon>
        <taxon>Annelida</taxon>
        <taxon>Polychaeta</taxon>
        <taxon>Sedentaria</taxon>
        <taxon>Canalipalpata</taxon>
        <taxon>Sabellida</taxon>
        <taxon>Oweniida</taxon>
        <taxon>Oweniidae</taxon>
        <taxon>Owenia</taxon>
    </lineage>
</organism>
<proteinExistence type="predicted"/>
<protein>
    <submittedName>
        <fullName evidence="1">Uncharacterized protein</fullName>
    </submittedName>
</protein>
<name>A0A8J1XKH1_OWEFU</name>
<dbReference type="Gene3D" id="3.90.550.10">
    <property type="entry name" value="Spore Coat Polysaccharide Biosynthesis Protein SpsA, Chain A"/>
    <property type="match status" value="1"/>
</dbReference>
<dbReference type="SUPFAM" id="SSF53448">
    <property type="entry name" value="Nucleotide-diphospho-sugar transferases"/>
    <property type="match status" value="1"/>
</dbReference>
<keyword evidence="2" id="KW-1185">Reference proteome</keyword>